<feature type="transmembrane region" description="Helical" evidence="1">
    <location>
        <begin position="105"/>
        <end position="126"/>
    </location>
</feature>
<comment type="caution">
    <text evidence="2">The sequence shown here is derived from an EMBL/GenBank/DDBJ whole genome shotgun (WGS) entry which is preliminary data.</text>
</comment>
<sequence length="232" mass="25125">MSEGRRTLVCTIAATVSTAVIETIWLGVSPQLRPHGFVLGFVLAWTTFTVLHLALTRIAYRGLDGEALRAQLAGDASGRRARDSRADRLRHGLLDGWWRTEAPSWSVQVSVLSLAVVVWIIAVPVLHGSQLLLGWTLAMVGGSWADIAAMFAVHYARRDLAEGGLDFPGGQTRRFTDYAYFSLGVQATFGATDVAVTTSDMRRTVMVHTALAFVFNTVIIALIVSLLLGTLG</sequence>
<feature type="transmembrane region" description="Helical" evidence="1">
    <location>
        <begin position="132"/>
        <end position="153"/>
    </location>
</feature>
<evidence type="ECO:0000313" key="2">
    <source>
        <dbReference type="EMBL" id="EWS79549.1"/>
    </source>
</evidence>
<evidence type="ECO:0008006" key="4">
    <source>
        <dbReference type="Google" id="ProtNLM"/>
    </source>
</evidence>
<keyword evidence="1" id="KW-0472">Membrane</keyword>
<dbReference type="HOGENOM" id="CLU_1192946_0_0_11"/>
<dbReference type="InterPro" id="IPR009781">
    <property type="entry name" value="DUF1345"/>
</dbReference>
<keyword evidence="3" id="KW-1185">Reference proteome</keyword>
<dbReference type="AlphaFoldDB" id="Z9JN26"/>
<proteinExistence type="predicted"/>
<reference evidence="2 3" key="1">
    <citation type="submission" date="2014-02" db="EMBL/GenBank/DDBJ databases">
        <title>Genome sequence of Brachybacterium phenoliresistens strain W13A50.</title>
        <authorList>
            <person name="Wang X."/>
        </authorList>
    </citation>
    <scope>NUCLEOTIDE SEQUENCE [LARGE SCALE GENOMIC DNA]</scope>
    <source>
        <strain evidence="2 3">W13A50</strain>
    </source>
</reference>
<feature type="transmembrane region" description="Helical" evidence="1">
    <location>
        <begin position="34"/>
        <end position="55"/>
    </location>
</feature>
<evidence type="ECO:0000256" key="1">
    <source>
        <dbReference type="SAM" id="Phobius"/>
    </source>
</evidence>
<organism evidence="2 3">
    <name type="scientific">Brachybacterium phenoliresistens</name>
    <dbReference type="NCBI Taxonomy" id="396014"/>
    <lineage>
        <taxon>Bacteria</taxon>
        <taxon>Bacillati</taxon>
        <taxon>Actinomycetota</taxon>
        <taxon>Actinomycetes</taxon>
        <taxon>Micrococcales</taxon>
        <taxon>Dermabacteraceae</taxon>
        <taxon>Brachybacterium</taxon>
    </lineage>
</organism>
<dbReference type="Pfam" id="PF07077">
    <property type="entry name" value="DUF1345"/>
    <property type="match status" value="1"/>
</dbReference>
<name>Z9JN26_9MICO</name>
<keyword evidence="1" id="KW-1133">Transmembrane helix</keyword>
<keyword evidence="1" id="KW-0812">Transmembrane</keyword>
<evidence type="ECO:0000313" key="3">
    <source>
        <dbReference type="Proteomes" id="UP000023067"/>
    </source>
</evidence>
<protein>
    <recommendedName>
        <fullName evidence="4">DUF1345 domain-containing protein</fullName>
    </recommendedName>
</protein>
<accession>Z9JN26</accession>
<dbReference type="eggNOG" id="COG4291">
    <property type="taxonomic scope" value="Bacteria"/>
</dbReference>
<feature type="transmembrane region" description="Helical" evidence="1">
    <location>
        <begin position="7"/>
        <end position="28"/>
    </location>
</feature>
<dbReference type="Proteomes" id="UP000023067">
    <property type="component" value="Unassembled WGS sequence"/>
</dbReference>
<dbReference type="RefSeq" id="WP_051487203.1">
    <property type="nucleotide sequence ID" value="NZ_BAAAOW010000011.1"/>
</dbReference>
<dbReference type="EMBL" id="JDYK01000033">
    <property type="protein sequence ID" value="EWS79549.1"/>
    <property type="molecule type" value="Genomic_DNA"/>
</dbReference>
<dbReference type="PATRIC" id="fig|396014.3.peg.3668"/>
<feature type="transmembrane region" description="Helical" evidence="1">
    <location>
        <begin position="210"/>
        <end position="231"/>
    </location>
</feature>
<gene>
    <name evidence="2" type="ORF">BF93_13145</name>
</gene>